<accession>A0AAU1IBF2</accession>
<sequence>MPRLPFPHVDQALQIVRRRRTARSGKVTLQRVHAVTSLAVHQATAADPAETRPPALGNRES</sequence>
<gene>
    <name evidence="2" type="ORF">OG477_42905</name>
</gene>
<dbReference type="EMBL" id="CP108140">
    <property type="protein sequence ID" value="WTP91598.1"/>
    <property type="molecule type" value="Genomic_DNA"/>
</dbReference>
<reference evidence="2" key="1">
    <citation type="submission" date="2022-10" db="EMBL/GenBank/DDBJ databases">
        <title>The complete genomes of actinobacterial strains from the NBC collection.</title>
        <authorList>
            <person name="Joergensen T.S."/>
            <person name="Alvarez Arevalo M."/>
            <person name="Sterndorff E.B."/>
            <person name="Faurdal D."/>
            <person name="Vuksanovic O."/>
            <person name="Mourched A.-S."/>
            <person name="Charusanti P."/>
            <person name="Shaw S."/>
            <person name="Blin K."/>
            <person name="Weber T."/>
        </authorList>
    </citation>
    <scope>NUCLEOTIDE SEQUENCE</scope>
    <source>
        <strain evidence="2">NBC 00180</strain>
    </source>
</reference>
<proteinExistence type="predicted"/>
<protein>
    <recommendedName>
        <fullName evidence="3">Transposase</fullName>
    </recommendedName>
</protein>
<name>A0AAU1IBF2_9ACTN</name>
<dbReference type="AlphaFoldDB" id="A0AAU1IBF2"/>
<evidence type="ECO:0000256" key="1">
    <source>
        <dbReference type="SAM" id="MobiDB-lite"/>
    </source>
</evidence>
<organism evidence="2">
    <name type="scientific">Streptomyces sp. NBC_00180</name>
    <dbReference type="NCBI Taxonomy" id="2903632"/>
    <lineage>
        <taxon>Bacteria</taxon>
        <taxon>Bacillati</taxon>
        <taxon>Actinomycetota</taxon>
        <taxon>Actinomycetes</taxon>
        <taxon>Kitasatosporales</taxon>
        <taxon>Streptomycetaceae</taxon>
        <taxon>Streptomyces</taxon>
    </lineage>
</organism>
<feature type="region of interest" description="Disordered" evidence="1">
    <location>
        <begin position="42"/>
        <end position="61"/>
    </location>
</feature>
<evidence type="ECO:0000313" key="2">
    <source>
        <dbReference type="EMBL" id="WTP91598.1"/>
    </source>
</evidence>
<evidence type="ECO:0008006" key="3">
    <source>
        <dbReference type="Google" id="ProtNLM"/>
    </source>
</evidence>